<dbReference type="VEuPathDB" id="FungiDB:FOIG_12741"/>
<sequence length="559" mass="62197">MLEGRVASLQSHDQAPSPQSTPAAASNDESTSSIPYTPEGRDGTSDLSSRVGMLDFRTTQTEPQYLGSSSSFAFSRIINLSLSSNLPTAPTLAHLSDRRSSPSPCLLPDYDVAVKLSDAYFKHIHPQYPFLHEPTFRTWEAMLYDSSQDFTETGFSFTPLFFLNMVYAVAALLLPNTQSLAGQLYISAQLYTDVLSKDNIESIQALLCYAMYSLRSLEGPSLWKTSGLALRQCIELGYHRGVKQFAPAANLLQREMRKRVFWVAQGIDCTVAVRLGRPLGIPPQEIDAELPSDVDDSAITDTGILGSPRNHSSQPTTSMSTAIHVFKLRYLWARIHTSLFSDTVRLSIDDHTYHARIEQLRVELDTWLANAPQARPHESDDLSIFAKKAWGQLVEYKESLQKIFEDCIEASRNICQTYRRLYIGTAIRYTWGTLHCLFLAGLTYLHCLWTSPAAWESIRPEDVSKTCTDCTMVLVAIAEGWQAAAPYRDTFEALASRVIAMAFNKSRAVQTSLPPPSVTETREPDTWGHWINDMANAGVLEGVDGLLAGFIGDLTTQIN</sequence>
<dbReference type="VEuPathDB" id="FungiDB:FOC1_g10006369"/>
<keyword evidence="2" id="KW-0479">Metal-binding</keyword>
<dbReference type="GO" id="GO:0006351">
    <property type="term" value="P:DNA-templated transcription"/>
    <property type="evidence" value="ECO:0007669"/>
    <property type="project" value="InterPro"/>
</dbReference>
<accession>A0A420MHZ8</accession>
<dbReference type="CDD" id="cd12148">
    <property type="entry name" value="fungal_TF_MHR"/>
    <property type="match status" value="1"/>
</dbReference>
<keyword evidence="3" id="KW-0862">Zinc</keyword>
<keyword evidence="4" id="KW-0805">Transcription regulation</keyword>
<evidence type="ECO:0000256" key="3">
    <source>
        <dbReference type="ARBA" id="ARBA00022833"/>
    </source>
</evidence>
<dbReference type="VEuPathDB" id="FungiDB:FOIG_12740"/>
<dbReference type="VEuPathDB" id="FungiDB:FOXG_11931"/>
<proteinExistence type="predicted"/>
<evidence type="ECO:0000313" key="11">
    <source>
        <dbReference type="Proteomes" id="UP000285084"/>
    </source>
</evidence>
<dbReference type="VEuPathDB" id="FungiDB:FOMG_09615"/>
<reference evidence="10 11" key="1">
    <citation type="journal article" date="2018" name="Sci. Rep.">
        <title>Characterisation of pathogen-specific regions and novel effector candidates in Fusarium oxysporum f. sp. cepae.</title>
        <authorList>
            <person name="Armitage A.D."/>
            <person name="Taylor A."/>
            <person name="Sobczyk M.K."/>
            <person name="Baxter L."/>
            <person name="Greenfield B.P."/>
            <person name="Bates H.J."/>
            <person name="Wilson F."/>
            <person name="Jackson A.C."/>
            <person name="Ott S."/>
            <person name="Harrison R.J."/>
            <person name="Clarkson J.P."/>
        </authorList>
    </citation>
    <scope>NUCLEOTIDE SEQUENCE [LARGE SCALE GENOMIC DNA]</scope>
    <source>
        <strain evidence="10 11">Fo_A13</strain>
    </source>
</reference>
<comment type="subcellular location">
    <subcellularLocation>
        <location evidence="1">Nucleus</location>
    </subcellularLocation>
</comment>
<keyword evidence="6" id="KW-0804">Transcription</keyword>
<evidence type="ECO:0000256" key="1">
    <source>
        <dbReference type="ARBA" id="ARBA00004123"/>
    </source>
</evidence>
<evidence type="ECO:0000256" key="7">
    <source>
        <dbReference type="ARBA" id="ARBA00023242"/>
    </source>
</evidence>
<dbReference type="GO" id="GO:0000981">
    <property type="term" value="F:DNA-binding transcription factor activity, RNA polymerase II-specific"/>
    <property type="evidence" value="ECO:0007669"/>
    <property type="project" value="TreeGrafter"/>
</dbReference>
<evidence type="ECO:0000256" key="8">
    <source>
        <dbReference type="SAM" id="MobiDB-lite"/>
    </source>
</evidence>
<dbReference type="GO" id="GO:0005634">
    <property type="term" value="C:nucleus"/>
    <property type="evidence" value="ECO:0007669"/>
    <property type="project" value="UniProtKB-SubCell"/>
</dbReference>
<keyword evidence="5" id="KW-0238">DNA-binding</keyword>
<dbReference type="PANTHER" id="PTHR47782:SF12">
    <property type="entry name" value="ZN(II)2CYS6 TRANSCRIPTION FACTOR (EUROFUNG)"/>
    <property type="match status" value="1"/>
</dbReference>
<evidence type="ECO:0000256" key="4">
    <source>
        <dbReference type="ARBA" id="ARBA00023015"/>
    </source>
</evidence>
<dbReference type="AlphaFoldDB" id="A0A420MHZ8"/>
<evidence type="ECO:0000256" key="5">
    <source>
        <dbReference type="ARBA" id="ARBA00023125"/>
    </source>
</evidence>
<dbReference type="Proteomes" id="UP000285084">
    <property type="component" value="Unassembled WGS sequence"/>
</dbReference>
<name>A0A420MHZ8_FUSOX</name>
<dbReference type="EMBL" id="MRCX01000220">
    <property type="protein sequence ID" value="RKK67642.1"/>
    <property type="molecule type" value="Genomic_DNA"/>
</dbReference>
<evidence type="ECO:0000313" key="10">
    <source>
        <dbReference type="EMBL" id="RKK67642.1"/>
    </source>
</evidence>
<dbReference type="Pfam" id="PF04082">
    <property type="entry name" value="Fungal_trans"/>
    <property type="match status" value="1"/>
</dbReference>
<dbReference type="GO" id="GO:0008270">
    <property type="term" value="F:zinc ion binding"/>
    <property type="evidence" value="ECO:0007669"/>
    <property type="project" value="InterPro"/>
</dbReference>
<evidence type="ECO:0000259" key="9">
    <source>
        <dbReference type="SMART" id="SM00906"/>
    </source>
</evidence>
<protein>
    <recommendedName>
        <fullName evidence="9">Xylanolytic transcriptional activator regulatory domain-containing protein</fullName>
    </recommendedName>
</protein>
<feature type="region of interest" description="Disordered" evidence="8">
    <location>
        <begin position="1"/>
        <end position="49"/>
    </location>
</feature>
<comment type="caution">
    <text evidence="10">The sequence shown here is derived from an EMBL/GenBank/DDBJ whole genome shotgun (WGS) entry which is preliminary data.</text>
</comment>
<dbReference type="InterPro" id="IPR052202">
    <property type="entry name" value="Yeast_MetPath_Reg"/>
</dbReference>
<evidence type="ECO:0000256" key="6">
    <source>
        <dbReference type="ARBA" id="ARBA00023163"/>
    </source>
</evidence>
<dbReference type="InterPro" id="IPR007219">
    <property type="entry name" value="XnlR_reg_dom"/>
</dbReference>
<dbReference type="PANTHER" id="PTHR47782">
    <property type="entry name" value="ZN(II)2CYS6 TRANSCRIPTION FACTOR (EUROFUNG)-RELATED"/>
    <property type="match status" value="1"/>
</dbReference>
<feature type="compositionally biased region" description="Low complexity" evidence="8">
    <location>
        <begin position="14"/>
        <end position="26"/>
    </location>
</feature>
<dbReference type="GO" id="GO:0043565">
    <property type="term" value="F:sequence-specific DNA binding"/>
    <property type="evidence" value="ECO:0007669"/>
    <property type="project" value="TreeGrafter"/>
</dbReference>
<evidence type="ECO:0000256" key="2">
    <source>
        <dbReference type="ARBA" id="ARBA00022723"/>
    </source>
</evidence>
<dbReference type="VEuPathDB" id="FungiDB:FOZG_13591"/>
<dbReference type="VEuPathDB" id="FungiDB:FOC4_g10002484"/>
<gene>
    <name evidence="10" type="ORF">BFJ69_g14313</name>
</gene>
<dbReference type="GO" id="GO:0045944">
    <property type="term" value="P:positive regulation of transcription by RNA polymerase II"/>
    <property type="evidence" value="ECO:0007669"/>
    <property type="project" value="TreeGrafter"/>
</dbReference>
<keyword evidence="7" id="KW-0539">Nucleus</keyword>
<feature type="domain" description="Xylanolytic transcriptional activator regulatory" evidence="9">
    <location>
        <begin position="222"/>
        <end position="297"/>
    </location>
</feature>
<organism evidence="10 11">
    <name type="scientific">Fusarium oxysporum</name>
    <name type="common">Fusarium vascular wilt</name>
    <dbReference type="NCBI Taxonomy" id="5507"/>
    <lineage>
        <taxon>Eukaryota</taxon>
        <taxon>Fungi</taxon>
        <taxon>Dikarya</taxon>
        <taxon>Ascomycota</taxon>
        <taxon>Pezizomycotina</taxon>
        <taxon>Sordariomycetes</taxon>
        <taxon>Hypocreomycetidae</taxon>
        <taxon>Hypocreales</taxon>
        <taxon>Nectriaceae</taxon>
        <taxon>Fusarium</taxon>
        <taxon>Fusarium oxysporum species complex</taxon>
    </lineage>
</organism>
<dbReference type="SMART" id="SM00906">
    <property type="entry name" value="Fungal_trans"/>
    <property type="match status" value="1"/>
</dbReference>